<dbReference type="PROSITE" id="PS50195">
    <property type="entry name" value="PX"/>
    <property type="match status" value="1"/>
</dbReference>
<feature type="compositionally biased region" description="Low complexity" evidence="7">
    <location>
        <begin position="12"/>
        <end position="21"/>
    </location>
</feature>
<dbReference type="PANTHER" id="PTHR20939">
    <property type="entry name" value="SORTING NEXIN 20, 21"/>
    <property type="match status" value="1"/>
</dbReference>
<evidence type="ECO:0000256" key="2">
    <source>
        <dbReference type="ARBA" id="ARBA00022448"/>
    </source>
</evidence>
<reference evidence="9" key="1">
    <citation type="submission" date="2025-08" db="UniProtKB">
        <authorList>
            <consortium name="Ensembl"/>
        </authorList>
    </citation>
    <scope>IDENTIFICATION</scope>
</reference>
<dbReference type="InterPro" id="IPR036871">
    <property type="entry name" value="PX_dom_sf"/>
</dbReference>
<proteinExistence type="predicted"/>
<evidence type="ECO:0000256" key="4">
    <source>
        <dbReference type="ARBA" id="ARBA00022927"/>
    </source>
</evidence>
<gene>
    <name evidence="9" type="primary">SNX21</name>
</gene>
<dbReference type="InterPro" id="IPR001683">
    <property type="entry name" value="PX_dom"/>
</dbReference>
<dbReference type="SMART" id="SM00312">
    <property type="entry name" value="PX"/>
    <property type="match status" value="1"/>
</dbReference>
<dbReference type="GeneTree" id="ENSGT00530000063759"/>
<reference evidence="9" key="2">
    <citation type="submission" date="2025-09" db="UniProtKB">
        <authorList>
            <consortium name="Ensembl"/>
        </authorList>
    </citation>
    <scope>IDENTIFICATION</scope>
</reference>
<keyword evidence="2" id="KW-0813">Transport</keyword>
<sequence length="377" mass="41605">MASRLLHRLRHALAPSGEAEGPAGGCAGAEDCPESSELEDDTEGLATRLSGTLSFSSNEDEEEEEAVAEEDRERGARLGGAGGKLPGLLDLDLPGDAAEIGESGSPLAEHRGSHLLTRQLQELWRKSRGSFVPQRLLFEVTSASVVSERNSKHVLYTIYLIRAGQFDQAPATVARCYSDFERLNRRLRRHFSRDMAEVSFPRKQLWQNFTPATIAKRSRAFEQFLAHLYASPDIRRSAAFLEFFFLDSLQGAQSLTGRGLHRQALAAWETSRRLQEKLGACRSGHFLLTLAGLAACHQELEQWGEAYGACQQALQQLGGQESHPLLAALLQTQVHLAWVLGKDKRQVEARLRGLQEAGEGQQPGPPLKELLLRQALP</sequence>
<dbReference type="InterPro" id="IPR039937">
    <property type="entry name" value="SNX20/SNX21"/>
</dbReference>
<evidence type="ECO:0000313" key="10">
    <source>
        <dbReference type="Proteomes" id="UP000694559"/>
    </source>
</evidence>
<dbReference type="GO" id="GO:0015031">
    <property type="term" value="P:protein transport"/>
    <property type="evidence" value="ECO:0007669"/>
    <property type="project" value="UniProtKB-KW"/>
</dbReference>
<keyword evidence="4" id="KW-0653">Protein transport</keyword>
<organism evidence="9 10">
    <name type="scientific">Naja naja</name>
    <name type="common">Indian cobra</name>
    <dbReference type="NCBI Taxonomy" id="35670"/>
    <lineage>
        <taxon>Eukaryota</taxon>
        <taxon>Metazoa</taxon>
        <taxon>Chordata</taxon>
        <taxon>Craniata</taxon>
        <taxon>Vertebrata</taxon>
        <taxon>Euteleostomi</taxon>
        <taxon>Lepidosauria</taxon>
        <taxon>Squamata</taxon>
        <taxon>Bifurcata</taxon>
        <taxon>Unidentata</taxon>
        <taxon>Episquamata</taxon>
        <taxon>Toxicofera</taxon>
        <taxon>Serpentes</taxon>
        <taxon>Colubroidea</taxon>
        <taxon>Elapidae</taxon>
        <taxon>Elapinae</taxon>
        <taxon>Naja</taxon>
    </lineage>
</organism>
<dbReference type="SUPFAM" id="SSF64268">
    <property type="entry name" value="PX domain"/>
    <property type="match status" value="1"/>
</dbReference>
<dbReference type="GO" id="GO:0005546">
    <property type="term" value="F:phosphatidylinositol-4,5-bisphosphate binding"/>
    <property type="evidence" value="ECO:0007669"/>
    <property type="project" value="Ensembl"/>
</dbReference>
<name>A0A8C6Y1G0_NAJNA</name>
<evidence type="ECO:0000256" key="7">
    <source>
        <dbReference type="SAM" id="MobiDB-lite"/>
    </source>
</evidence>
<dbReference type="Gene3D" id="3.30.1520.10">
    <property type="entry name" value="Phox-like domain"/>
    <property type="match status" value="1"/>
</dbReference>
<dbReference type="GO" id="GO:0031901">
    <property type="term" value="C:early endosome membrane"/>
    <property type="evidence" value="ECO:0007669"/>
    <property type="project" value="UniProtKB-SubCell"/>
</dbReference>
<keyword evidence="5" id="KW-0446">Lipid-binding</keyword>
<evidence type="ECO:0000256" key="6">
    <source>
        <dbReference type="ARBA" id="ARBA00023136"/>
    </source>
</evidence>
<dbReference type="AlphaFoldDB" id="A0A8C6Y1G0"/>
<evidence type="ECO:0000256" key="3">
    <source>
        <dbReference type="ARBA" id="ARBA00022753"/>
    </source>
</evidence>
<feature type="compositionally biased region" description="Acidic residues" evidence="7">
    <location>
        <begin position="31"/>
        <end position="43"/>
    </location>
</feature>
<keyword evidence="3" id="KW-0967">Endosome</keyword>
<evidence type="ECO:0000313" key="9">
    <source>
        <dbReference type="Ensembl" id="ENSNNAP00000022923.1"/>
    </source>
</evidence>
<dbReference type="Pfam" id="PF00787">
    <property type="entry name" value="PX"/>
    <property type="match status" value="1"/>
</dbReference>
<dbReference type="Ensembl" id="ENSNNAT00000024029.1">
    <property type="protein sequence ID" value="ENSNNAP00000022923.1"/>
    <property type="gene ID" value="ENSNNAG00000015123.1"/>
</dbReference>
<evidence type="ECO:0000259" key="8">
    <source>
        <dbReference type="PROSITE" id="PS50195"/>
    </source>
</evidence>
<dbReference type="Proteomes" id="UP000694559">
    <property type="component" value="Unplaced"/>
</dbReference>
<feature type="compositionally biased region" description="Acidic residues" evidence="7">
    <location>
        <begin position="58"/>
        <end position="68"/>
    </location>
</feature>
<accession>A0A8C6Y1G0</accession>
<dbReference type="PANTHER" id="PTHR20939:SF10">
    <property type="entry name" value="SORTING NEXIN-21"/>
    <property type="match status" value="1"/>
</dbReference>
<dbReference type="OMA" id="DQMERVC"/>
<evidence type="ECO:0000256" key="1">
    <source>
        <dbReference type="ARBA" id="ARBA00004469"/>
    </source>
</evidence>
<protein>
    <submittedName>
        <fullName evidence="9">Sorting nexin family member 21</fullName>
    </submittedName>
</protein>
<comment type="subcellular location">
    <subcellularLocation>
        <location evidence="1">Early endosome membrane</location>
        <topology evidence="1">Peripheral membrane protein</topology>
        <orientation evidence="1">Cytoplasmic side</orientation>
    </subcellularLocation>
</comment>
<evidence type="ECO:0000256" key="5">
    <source>
        <dbReference type="ARBA" id="ARBA00023121"/>
    </source>
</evidence>
<dbReference type="OrthoDB" id="5975050at2759"/>
<keyword evidence="6" id="KW-0472">Membrane</keyword>
<keyword evidence="10" id="KW-1185">Reference proteome</keyword>
<dbReference type="GO" id="GO:0032266">
    <property type="term" value="F:phosphatidylinositol-3-phosphate binding"/>
    <property type="evidence" value="ECO:0007669"/>
    <property type="project" value="Ensembl"/>
</dbReference>
<feature type="domain" description="PX" evidence="8">
    <location>
        <begin position="134"/>
        <end position="251"/>
    </location>
</feature>
<feature type="region of interest" description="Disordered" evidence="7">
    <location>
        <begin position="12"/>
        <end position="81"/>
    </location>
</feature>